<dbReference type="RefSeq" id="WP_183852118.1">
    <property type="nucleotide sequence ID" value="NZ_JACHOO010000001.1"/>
</dbReference>
<accession>A0A7W9CTN8</accession>
<evidence type="ECO:0000313" key="1">
    <source>
        <dbReference type="EMBL" id="MBB5751444.1"/>
    </source>
</evidence>
<proteinExistence type="predicted"/>
<keyword evidence="2" id="KW-1185">Reference proteome</keyword>
<dbReference type="EMBL" id="JACHOO010000001">
    <property type="protein sequence ID" value="MBB5751444.1"/>
    <property type="molecule type" value="Genomic_DNA"/>
</dbReference>
<reference evidence="1 2" key="1">
    <citation type="submission" date="2020-08" db="EMBL/GenBank/DDBJ databases">
        <title>Genomic Encyclopedia of Type Strains, Phase IV (KMG-IV): sequencing the most valuable type-strain genomes for metagenomic binning, comparative biology and taxonomic classification.</title>
        <authorList>
            <person name="Goeker M."/>
        </authorList>
    </citation>
    <scope>NUCLEOTIDE SEQUENCE [LARGE SCALE GENOMIC DNA]</scope>
    <source>
        <strain evidence="1 2">DSM 16268</strain>
    </source>
</reference>
<comment type="caution">
    <text evidence="1">The sequence shown here is derived from an EMBL/GenBank/DDBJ whole genome shotgun (WGS) entry which is preliminary data.</text>
</comment>
<dbReference type="AlphaFoldDB" id="A0A7W9CTN8"/>
<evidence type="ECO:0000313" key="2">
    <source>
        <dbReference type="Proteomes" id="UP000523821"/>
    </source>
</evidence>
<protein>
    <submittedName>
        <fullName evidence="1">Uncharacterized protein</fullName>
    </submittedName>
</protein>
<gene>
    <name evidence="1" type="ORF">GGQ63_000487</name>
</gene>
<sequence length="269" mass="29752">MKIVDLTIDPALLAKLDACSRNQLIGCMHAHNELSVVNRLLLFSKNETGKGAHYNHADDVQMWLLLQILAGKLFETWLIVKDRIVSRKPPEAIVAGLSAEHSDSLAWLRSYFGEKNHRRSPIKLVRDTTAFHYGGLDLQQAIGNLGDGENHVYLADHPANSLYFVGSAVVFRSLFAMIAREAGAKAEATYEELVTDGSQRVFDDVRNANKHIHLVLYGLIKALLEQVLGRDLEGGERTDIEVLDAPSPSKVRLPVFVTMGQGAKATDED</sequence>
<organism evidence="1 2">
    <name type="scientific">Prosthecomicrobium pneumaticum</name>
    <dbReference type="NCBI Taxonomy" id="81895"/>
    <lineage>
        <taxon>Bacteria</taxon>
        <taxon>Pseudomonadati</taxon>
        <taxon>Pseudomonadota</taxon>
        <taxon>Alphaproteobacteria</taxon>
        <taxon>Hyphomicrobiales</taxon>
        <taxon>Kaistiaceae</taxon>
        <taxon>Prosthecomicrobium</taxon>
    </lineage>
</organism>
<name>A0A7W9CTN8_9HYPH</name>
<dbReference type="Proteomes" id="UP000523821">
    <property type="component" value="Unassembled WGS sequence"/>
</dbReference>